<dbReference type="Proteomes" id="UP000712281">
    <property type="component" value="Unassembled WGS sequence"/>
</dbReference>
<evidence type="ECO:0000256" key="1">
    <source>
        <dbReference type="SAM" id="MobiDB-lite"/>
    </source>
</evidence>
<evidence type="ECO:0000313" key="2">
    <source>
        <dbReference type="EMBL" id="KAF2540236.1"/>
    </source>
</evidence>
<proteinExistence type="predicted"/>
<comment type="caution">
    <text evidence="3">The sequence shown here is derived from an EMBL/GenBank/DDBJ whole genome shotgun (WGS) entry which is preliminary data.</text>
</comment>
<accession>A0A8S9K154</accession>
<feature type="compositionally biased region" description="Basic and acidic residues" evidence="1">
    <location>
        <begin position="1"/>
        <end position="15"/>
    </location>
</feature>
<dbReference type="EMBL" id="QGKW02002005">
    <property type="protein sequence ID" value="KAF2540236.1"/>
    <property type="molecule type" value="Genomic_DNA"/>
</dbReference>
<gene>
    <name evidence="2" type="ORF">F2Q68_00031016</name>
    <name evidence="3" type="ORF">F2Q70_00035797</name>
</gene>
<reference evidence="3" key="1">
    <citation type="submission" date="2019-12" db="EMBL/GenBank/DDBJ databases">
        <title>Genome sequencing and annotation of Brassica cretica.</title>
        <authorList>
            <person name="Studholme D.J."/>
            <person name="Sarris P.F."/>
        </authorList>
    </citation>
    <scope>NUCLEOTIDE SEQUENCE</scope>
    <source>
        <strain evidence="2">PFS-001/15</strain>
        <strain evidence="3">PFS-102/07</strain>
        <tissue evidence="3">Leaf</tissue>
    </source>
</reference>
<organism evidence="3">
    <name type="scientific">Brassica cretica</name>
    <name type="common">Mustard</name>
    <dbReference type="NCBI Taxonomy" id="69181"/>
    <lineage>
        <taxon>Eukaryota</taxon>
        <taxon>Viridiplantae</taxon>
        <taxon>Streptophyta</taxon>
        <taxon>Embryophyta</taxon>
        <taxon>Tracheophyta</taxon>
        <taxon>Spermatophyta</taxon>
        <taxon>Magnoliopsida</taxon>
        <taxon>eudicotyledons</taxon>
        <taxon>Gunneridae</taxon>
        <taxon>Pentapetalae</taxon>
        <taxon>rosids</taxon>
        <taxon>malvids</taxon>
        <taxon>Brassicales</taxon>
        <taxon>Brassicaceae</taxon>
        <taxon>Brassiceae</taxon>
        <taxon>Brassica</taxon>
    </lineage>
</organism>
<sequence>MSIDRGIRKSIDTHHHQTNRRRASTDIAYYTSIDNGDDHTKEGDHSIGSWANDHYHESYAERSDTKSLFTEACGRGTRFYRPFTRAKRPSIDNKASTSIDNRPKANIHWIQKAMQEQWMDMHYKYPERTLQTFFRWLMEQKISSCNNTTLQSTRGELQTNPTTQLVERPEFGKRAYNRDGVRRFHWEQKDEYGVYRDDHGHARGVDGHIIHVSKDDMRNRLERASMDEHSYICLPEHERSFTQTKLVPQIYTKDEINEMLYGICGAHGKNEDDFQMKLDGVPIE</sequence>
<evidence type="ECO:0000313" key="3">
    <source>
        <dbReference type="EMBL" id="KAF2587363.1"/>
    </source>
</evidence>
<feature type="region of interest" description="Disordered" evidence="1">
    <location>
        <begin position="1"/>
        <end position="23"/>
    </location>
</feature>
<dbReference type="EMBL" id="QGKY02000246">
    <property type="protein sequence ID" value="KAF2587363.1"/>
    <property type="molecule type" value="Genomic_DNA"/>
</dbReference>
<dbReference type="AlphaFoldDB" id="A0A8S9K154"/>
<protein>
    <submittedName>
        <fullName evidence="3">Uncharacterized protein</fullName>
    </submittedName>
</protein>
<name>A0A8S9K154_BRACR</name>